<evidence type="ECO:0000256" key="3">
    <source>
        <dbReference type="ARBA" id="ARBA00022777"/>
    </source>
</evidence>
<dbReference type="Pfam" id="PF00069">
    <property type="entry name" value="Pkinase"/>
    <property type="match status" value="1"/>
</dbReference>
<dbReference type="RefSeq" id="XP_042927884.1">
    <property type="nucleotide sequence ID" value="XM_043060122.1"/>
</dbReference>
<proteinExistence type="inferred from homology"/>
<dbReference type="OrthoDB" id="1711006at2759"/>
<dbReference type="GeneID" id="5726053"/>
<dbReference type="PROSITE" id="PS50011">
    <property type="entry name" value="PROTEIN_KINASE_DOM"/>
    <property type="match status" value="1"/>
</dbReference>
<keyword evidence="3" id="KW-0418">Kinase</keyword>
<dbReference type="Gene3D" id="3.30.200.20">
    <property type="entry name" value="Phosphorylase Kinase, domain 1"/>
    <property type="match status" value="1"/>
</dbReference>
<dbReference type="PROSITE" id="PS00107">
    <property type="entry name" value="PROTEIN_KINASE_ATP"/>
    <property type="match status" value="1"/>
</dbReference>
<reference evidence="9 10" key="1">
    <citation type="journal article" date="2007" name="Science">
        <title>The Chlamydomonas genome reveals the evolution of key animal and plant functions.</title>
        <authorList>
            <person name="Merchant S.S."/>
            <person name="Prochnik S.E."/>
            <person name="Vallon O."/>
            <person name="Harris E.H."/>
            <person name="Karpowicz S.J."/>
            <person name="Witman G.B."/>
            <person name="Terry A."/>
            <person name="Salamov A."/>
            <person name="Fritz-Laylin L.K."/>
            <person name="Marechal-Drouard L."/>
            <person name="Marshall W.F."/>
            <person name="Qu L.H."/>
            <person name="Nelson D.R."/>
            <person name="Sanderfoot A.A."/>
            <person name="Spalding M.H."/>
            <person name="Kapitonov V.V."/>
            <person name="Ren Q."/>
            <person name="Ferris P."/>
            <person name="Lindquist E."/>
            <person name="Shapiro H."/>
            <person name="Lucas S.M."/>
            <person name="Grimwood J."/>
            <person name="Schmutz J."/>
            <person name="Cardol P."/>
            <person name="Cerutti H."/>
            <person name="Chanfreau G."/>
            <person name="Chen C.L."/>
            <person name="Cognat V."/>
            <person name="Croft M.T."/>
            <person name="Dent R."/>
            <person name="Dutcher S."/>
            <person name="Fernandez E."/>
            <person name="Fukuzawa H."/>
            <person name="Gonzalez-Ballester D."/>
            <person name="Gonzalez-Halphen D."/>
            <person name="Hallmann A."/>
            <person name="Hanikenne M."/>
            <person name="Hippler M."/>
            <person name="Inwood W."/>
            <person name="Jabbari K."/>
            <person name="Kalanon M."/>
            <person name="Kuras R."/>
            <person name="Lefebvre P.A."/>
            <person name="Lemaire S.D."/>
            <person name="Lobanov A.V."/>
            <person name="Lohr M."/>
            <person name="Manuell A."/>
            <person name="Meier I."/>
            <person name="Mets L."/>
            <person name="Mittag M."/>
            <person name="Mittelmeier T."/>
            <person name="Moroney J.V."/>
            <person name="Moseley J."/>
            <person name="Napoli C."/>
            <person name="Nedelcu A.M."/>
            <person name="Niyogi K."/>
            <person name="Novoselov S.V."/>
            <person name="Paulsen I.T."/>
            <person name="Pazour G."/>
            <person name="Purton S."/>
            <person name="Ral J.P."/>
            <person name="Riano-Pachon D.M."/>
            <person name="Riekhof W."/>
            <person name="Rymarquis L."/>
            <person name="Schroda M."/>
            <person name="Stern D."/>
            <person name="Umen J."/>
            <person name="Willows R."/>
            <person name="Wilson N."/>
            <person name="Zimmer S.L."/>
            <person name="Allmer J."/>
            <person name="Balk J."/>
            <person name="Bisova K."/>
            <person name="Chen C.J."/>
            <person name="Elias M."/>
            <person name="Gendler K."/>
            <person name="Hauser C."/>
            <person name="Lamb M.R."/>
            <person name="Ledford H."/>
            <person name="Long J.C."/>
            <person name="Minagawa J."/>
            <person name="Page M.D."/>
            <person name="Pan J."/>
            <person name="Pootakham W."/>
            <person name="Roje S."/>
            <person name="Rose A."/>
            <person name="Stahlberg E."/>
            <person name="Terauchi A.M."/>
            <person name="Yang P."/>
            <person name="Ball S."/>
            <person name="Bowler C."/>
            <person name="Dieckmann C.L."/>
            <person name="Gladyshev V.N."/>
            <person name="Green P."/>
            <person name="Jorgensen R."/>
            <person name="Mayfield S."/>
            <person name="Mueller-Roeber B."/>
            <person name="Rajamani S."/>
            <person name="Sayre R.T."/>
            <person name="Brokstein P."/>
            <person name="Dubchak I."/>
            <person name="Goodstein D."/>
            <person name="Hornick L."/>
            <person name="Huang Y.W."/>
            <person name="Jhaveri J."/>
            <person name="Luo Y."/>
            <person name="Martinez D."/>
            <person name="Ngau W.C."/>
            <person name="Otillar B."/>
            <person name="Poliakov A."/>
            <person name="Porter A."/>
            <person name="Szajkowski L."/>
            <person name="Werner G."/>
            <person name="Zhou K."/>
            <person name="Grigoriev I.V."/>
            <person name="Rokhsar D.S."/>
            <person name="Grossman A.R."/>
        </authorList>
    </citation>
    <scope>NUCLEOTIDE SEQUENCE [LARGE SCALE GENOMIC DNA]</scope>
    <source>
        <strain evidence="10">CC-503</strain>
    </source>
</reference>
<dbReference type="EMBL" id="CM008963">
    <property type="protein sequence ID" value="PNW87630.1"/>
    <property type="molecule type" value="Genomic_DNA"/>
</dbReference>
<dbReference type="SUPFAM" id="SSF56112">
    <property type="entry name" value="Protein kinase-like (PK-like)"/>
    <property type="match status" value="1"/>
</dbReference>
<evidence type="ECO:0000256" key="4">
    <source>
        <dbReference type="ARBA" id="ARBA00022840"/>
    </source>
</evidence>
<dbReference type="Gramene" id="PNW87630">
    <property type="protein sequence ID" value="PNW87630"/>
    <property type="gene ID" value="CHLRE_02g141926v5"/>
</dbReference>
<dbReference type="InterPro" id="IPR051681">
    <property type="entry name" value="Ser/Thr_Kinases-Pseudokinases"/>
</dbReference>
<dbReference type="InterPro" id="IPR008271">
    <property type="entry name" value="Ser/Thr_kinase_AS"/>
</dbReference>
<name>A0A2K3E4A9_CHLRE</name>
<dbReference type="ExpressionAtlas" id="A0A2K3E4A9">
    <property type="expression patterns" value="baseline"/>
</dbReference>
<dbReference type="GO" id="GO:0005524">
    <property type="term" value="F:ATP binding"/>
    <property type="evidence" value="ECO:0007669"/>
    <property type="project" value="UniProtKB-UniRule"/>
</dbReference>
<comment type="similarity">
    <text evidence="6">Belongs to the protein kinase superfamily.</text>
</comment>
<dbReference type="STRING" id="3055.A0A2K3E4A9"/>
<dbReference type="KEGG" id="cre:CHLRE_02g141926v5"/>
<evidence type="ECO:0000256" key="1">
    <source>
        <dbReference type="ARBA" id="ARBA00022679"/>
    </source>
</evidence>
<feature type="compositionally biased region" description="Basic residues" evidence="7">
    <location>
        <begin position="166"/>
        <end position="175"/>
    </location>
</feature>
<dbReference type="PROSITE" id="PS00108">
    <property type="entry name" value="PROTEIN_KINASE_ST"/>
    <property type="match status" value="1"/>
</dbReference>
<evidence type="ECO:0000256" key="7">
    <source>
        <dbReference type="SAM" id="MobiDB-lite"/>
    </source>
</evidence>
<dbReference type="InterPro" id="IPR017441">
    <property type="entry name" value="Protein_kinase_ATP_BS"/>
</dbReference>
<evidence type="ECO:0000313" key="9">
    <source>
        <dbReference type="EMBL" id="PNW87630.1"/>
    </source>
</evidence>
<evidence type="ECO:0000259" key="8">
    <source>
        <dbReference type="PROSITE" id="PS50011"/>
    </source>
</evidence>
<dbReference type="AlphaFoldDB" id="A0A2K3E4A9"/>
<feature type="region of interest" description="Disordered" evidence="7">
    <location>
        <begin position="154"/>
        <end position="176"/>
    </location>
</feature>
<gene>
    <name evidence="9" type="ORF">CHLRE_02g141926v5</name>
</gene>
<evidence type="ECO:0000313" key="10">
    <source>
        <dbReference type="Proteomes" id="UP000006906"/>
    </source>
</evidence>
<dbReference type="SMART" id="SM00220">
    <property type="entry name" value="S_TKc"/>
    <property type="match status" value="1"/>
</dbReference>
<dbReference type="PANTHER" id="PTHR44329:SF214">
    <property type="entry name" value="PROTEIN KINASE DOMAIN-CONTAINING PROTEIN"/>
    <property type="match status" value="1"/>
</dbReference>
<keyword evidence="6" id="KW-0723">Serine/threonine-protein kinase</keyword>
<evidence type="ECO:0000256" key="5">
    <source>
        <dbReference type="PROSITE-ProRule" id="PRU10141"/>
    </source>
</evidence>
<accession>A0A2K3E4A9</accession>
<dbReference type="GO" id="GO:0004674">
    <property type="term" value="F:protein serine/threonine kinase activity"/>
    <property type="evidence" value="ECO:0000318"/>
    <property type="project" value="GO_Central"/>
</dbReference>
<dbReference type="InterPro" id="IPR011009">
    <property type="entry name" value="Kinase-like_dom_sf"/>
</dbReference>
<evidence type="ECO:0000256" key="6">
    <source>
        <dbReference type="RuleBase" id="RU000304"/>
    </source>
</evidence>
<dbReference type="PANTHER" id="PTHR44329">
    <property type="entry name" value="SERINE/THREONINE-PROTEIN KINASE TNNI3K-RELATED"/>
    <property type="match status" value="1"/>
</dbReference>
<feature type="region of interest" description="Disordered" evidence="7">
    <location>
        <begin position="429"/>
        <end position="469"/>
    </location>
</feature>
<feature type="domain" description="Protein kinase" evidence="8">
    <location>
        <begin position="72"/>
        <end position="469"/>
    </location>
</feature>
<feature type="region of interest" description="Disordered" evidence="7">
    <location>
        <begin position="1"/>
        <end position="39"/>
    </location>
</feature>
<organism evidence="9 10">
    <name type="scientific">Chlamydomonas reinhardtii</name>
    <name type="common">Chlamydomonas smithii</name>
    <dbReference type="NCBI Taxonomy" id="3055"/>
    <lineage>
        <taxon>Eukaryota</taxon>
        <taxon>Viridiplantae</taxon>
        <taxon>Chlorophyta</taxon>
        <taxon>core chlorophytes</taxon>
        <taxon>Chlorophyceae</taxon>
        <taxon>CS clade</taxon>
        <taxon>Chlamydomonadales</taxon>
        <taxon>Chlamydomonadaceae</taxon>
        <taxon>Chlamydomonas</taxon>
    </lineage>
</organism>
<dbReference type="InParanoid" id="A0A2K3E4A9"/>
<keyword evidence="10" id="KW-1185">Reference proteome</keyword>
<sequence length="469" mass="49475">MTGAAEAPTPGPGAGAVGAPPLPGPSPARKPAGSGGSIRPAWQQGLHAAPYTELSPSEVSECAPHEILNGIGLSFQQLGRGSFGVVVAGTYNGLACAVKIMLTNQLNKPALRELLLSPAINHASLVQTFTSRCARLSNGFFDLLEDVAVPGAAGTTGTASAARSNSKPHRSRPRRALQPIPLLSGDGFGDPGCGVVAGDDPYRVLHAVLHDFIAETNQFMIVIVQMHTHGSSLTHKHTHAHARTHELCDGTLHAAIRAGAFRPIPTNPHWNLRLARRALLRTALEMARGLLHLHDTGLVHGDLKPHNVLLAKSHDDRRGFKAKVADFGLSHVLPQRANSVSTDSFGSPAYMAPEAFTGRASKATDGYSFGVCLWELLCGRTPYSDVQGGAVCRMRPSSMAPASCLLMERRRDSLARAQCCRRAGGGPCAGAGVAGRRGDDGRHHSAGPALHEPTPRGPTRPQRSIRGDH</sequence>
<dbReference type="Gene3D" id="1.10.510.10">
    <property type="entry name" value="Transferase(Phosphotransferase) domain 1"/>
    <property type="match status" value="1"/>
</dbReference>
<evidence type="ECO:0000256" key="2">
    <source>
        <dbReference type="ARBA" id="ARBA00022741"/>
    </source>
</evidence>
<keyword evidence="1" id="KW-0808">Transferase</keyword>
<dbReference type="InterPro" id="IPR000719">
    <property type="entry name" value="Prot_kinase_dom"/>
</dbReference>
<feature type="binding site" evidence="5">
    <location>
        <position position="99"/>
    </location>
    <ligand>
        <name>ATP</name>
        <dbReference type="ChEBI" id="CHEBI:30616"/>
    </ligand>
</feature>
<keyword evidence="4 5" id="KW-0067">ATP-binding</keyword>
<dbReference type="Proteomes" id="UP000006906">
    <property type="component" value="Chromosome 2"/>
</dbReference>
<keyword evidence="2 5" id="KW-0547">Nucleotide-binding</keyword>
<protein>
    <recommendedName>
        <fullName evidence="8">Protein kinase domain-containing protein</fullName>
    </recommendedName>
</protein>